<evidence type="ECO:0000313" key="7">
    <source>
        <dbReference type="Proteomes" id="UP001165368"/>
    </source>
</evidence>
<dbReference type="Gene3D" id="3.30.1120.10">
    <property type="match status" value="1"/>
</dbReference>
<proteinExistence type="inferred from homology"/>
<dbReference type="PANTHER" id="PTHR42693:SF33">
    <property type="entry name" value="ARYLSULFATASE"/>
    <property type="match status" value="1"/>
</dbReference>
<evidence type="ECO:0000256" key="4">
    <source>
        <dbReference type="ARBA" id="ARBA00022837"/>
    </source>
</evidence>
<dbReference type="CDD" id="cd16025">
    <property type="entry name" value="PAS_like"/>
    <property type="match status" value="1"/>
</dbReference>
<dbReference type="Pfam" id="PF00884">
    <property type="entry name" value="Sulfatase"/>
    <property type="match status" value="1"/>
</dbReference>
<dbReference type="InterPro" id="IPR000917">
    <property type="entry name" value="Sulfatase_N"/>
</dbReference>
<dbReference type="RefSeq" id="WP_237818576.1">
    <property type="nucleotide sequence ID" value="NZ_JAKLTQ010000002.1"/>
</dbReference>
<reference evidence="6" key="1">
    <citation type="submission" date="2022-01" db="EMBL/GenBank/DDBJ databases">
        <authorList>
            <person name="Jo J.-H."/>
            <person name="Im W.-T."/>
        </authorList>
    </citation>
    <scope>NUCLEOTIDE SEQUENCE</scope>
    <source>
        <strain evidence="6">I2-34</strain>
    </source>
</reference>
<keyword evidence="7" id="KW-1185">Reference proteome</keyword>
<dbReference type="EMBL" id="JAKLTQ010000002">
    <property type="protein sequence ID" value="MCG2621405.1"/>
    <property type="molecule type" value="Genomic_DNA"/>
</dbReference>
<dbReference type="InterPro" id="IPR017850">
    <property type="entry name" value="Alkaline_phosphatase_core_sf"/>
</dbReference>
<accession>A0ABS9L3Z7</accession>
<comment type="similarity">
    <text evidence="1">Belongs to the sulfatase family.</text>
</comment>
<evidence type="ECO:0000256" key="1">
    <source>
        <dbReference type="ARBA" id="ARBA00008779"/>
    </source>
</evidence>
<name>A0ABS9L3Z7_9MICC</name>
<keyword evidence="2" id="KW-0479">Metal-binding</keyword>
<dbReference type="InterPro" id="IPR024607">
    <property type="entry name" value="Sulfatase_CS"/>
</dbReference>
<keyword evidence="4" id="KW-0106">Calcium</keyword>
<evidence type="ECO:0000256" key="2">
    <source>
        <dbReference type="ARBA" id="ARBA00022723"/>
    </source>
</evidence>
<gene>
    <name evidence="6" type="ORF">LVY72_05680</name>
</gene>
<dbReference type="Proteomes" id="UP001165368">
    <property type="component" value="Unassembled WGS sequence"/>
</dbReference>
<keyword evidence="3" id="KW-0378">Hydrolase</keyword>
<sequence length="774" mass="85891">MTIPEYARGYEGYEGRIGRTTASSQPSWPAEATPPKGAPNVIVIVADDLGYSDISPYGSEIPTPNLQRLADHGVSMTNYHTAPMCSPARASLLTGVNPHRAGFGFVSNVDPGFPGMRIEFGEDIATLPKILRGHGYATMAFGKWHLVREANMHEGASKESWPCQQGFDHYYGSLEGLNSFFEPNQLVVDNTVLNNEEWPDDYYVTDDLTDRAVSQILSLRSSHPDKPFFCYFAHMAVHAPLQVPADVLAEQRGKYARGWDALREERFRRQRELGLFGPDVEQAPRNDTPGYDVGPWDELSREEQERFAKYMEAYAAMVVTIDRSVGRLVTLLEDLGELDNTLIVFTSDNGASAEGGAEGTRSYYRMFPHSLAEFGWQGDTPLDEDLIGGRDSAAHYPRGWAQTSNTPFRYYKGQTFAGGVRVPFLASWPGAPAKMAGVRDQYSYVTDVVPTILDLVGIGHPGTASGGGLTAPDGMSVADVWASPEADSAHTVQYSEISGHRGLYCDGWKLLSLYDKKGPVDEPKWQLFDMRNDPTELHDLASQHPDLVRKFAALWDREGWRNSVFPLIEGSGPGARVLPGRRPADQYLVDPVRILPGTPVMERYRSLELIQYRDFRVRILLGGSAASDEGVLISHGDVQGGYLLYVEDGDLWFGYNCYGEPLLARVAPWADGIRSLVLEAEVVDPLQWTFRVRIGDGPALTAMDTVPLMTGMVPWTGIAVGRDPRGPVLRELRNRRGTFPWTGLLREVVYEPGKQRPISALREKIEVEAQRRAD</sequence>
<feature type="domain" description="Sulfatase N-terminal" evidence="5">
    <location>
        <begin position="39"/>
        <end position="458"/>
    </location>
</feature>
<evidence type="ECO:0000256" key="3">
    <source>
        <dbReference type="ARBA" id="ARBA00022801"/>
    </source>
</evidence>
<dbReference type="SUPFAM" id="SSF53649">
    <property type="entry name" value="Alkaline phosphatase-like"/>
    <property type="match status" value="1"/>
</dbReference>
<organism evidence="6 7">
    <name type="scientific">Arthrobacter hankyongi</name>
    <dbReference type="NCBI Taxonomy" id="2904801"/>
    <lineage>
        <taxon>Bacteria</taxon>
        <taxon>Bacillati</taxon>
        <taxon>Actinomycetota</taxon>
        <taxon>Actinomycetes</taxon>
        <taxon>Micrococcales</taxon>
        <taxon>Micrococcaceae</taxon>
        <taxon>Arthrobacter</taxon>
    </lineage>
</organism>
<evidence type="ECO:0000259" key="5">
    <source>
        <dbReference type="Pfam" id="PF00884"/>
    </source>
</evidence>
<dbReference type="PROSITE" id="PS00523">
    <property type="entry name" value="SULFATASE_1"/>
    <property type="match status" value="1"/>
</dbReference>
<comment type="caution">
    <text evidence="6">The sequence shown here is derived from an EMBL/GenBank/DDBJ whole genome shotgun (WGS) entry which is preliminary data.</text>
</comment>
<dbReference type="Gene3D" id="3.40.720.10">
    <property type="entry name" value="Alkaline Phosphatase, subunit A"/>
    <property type="match status" value="1"/>
</dbReference>
<evidence type="ECO:0000313" key="6">
    <source>
        <dbReference type="EMBL" id="MCG2621405.1"/>
    </source>
</evidence>
<dbReference type="InterPro" id="IPR050738">
    <property type="entry name" value="Sulfatase"/>
</dbReference>
<protein>
    <submittedName>
        <fullName evidence="6">Arylsulfatase</fullName>
    </submittedName>
</protein>
<dbReference type="PANTHER" id="PTHR42693">
    <property type="entry name" value="ARYLSULFATASE FAMILY MEMBER"/>
    <property type="match status" value="1"/>
</dbReference>